<gene>
    <name evidence="2" type="ORF">CFAM422_005389</name>
</gene>
<name>A0A9P5CFC0_9HYPO</name>
<dbReference type="AlphaFoldDB" id="A0A9P5CFC0"/>
<reference evidence="2 3" key="1">
    <citation type="submission" date="2018-06" db="EMBL/GenBank/DDBJ databases">
        <title>Genome analysis of cellulolytic fungus Trichoderma lentiforme CFAM-422.</title>
        <authorList>
            <person name="Steindorff A.S."/>
            <person name="Formighieri E.F."/>
            <person name="Midorikawa G.E.O."/>
            <person name="Tamietti M.S."/>
            <person name="Ramos E.Z."/>
            <person name="Silva A.S."/>
            <person name="Bon E.P.S."/>
            <person name="Mendes T.D."/>
            <person name="Damaso M.C.T."/>
            <person name="Favaro L.C.L."/>
        </authorList>
    </citation>
    <scope>NUCLEOTIDE SEQUENCE [LARGE SCALE GENOMIC DNA]</scope>
    <source>
        <strain evidence="2 3">CFAM-422</strain>
    </source>
</reference>
<comment type="caution">
    <text evidence="2">The sequence shown here is derived from an EMBL/GenBank/DDBJ whole genome shotgun (WGS) entry which is preliminary data.</text>
</comment>
<protein>
    <submittedName>
        <fullName evidence="2">Uncharacterized protein</fullName>
    </submittedName>
</protein>
<evidence type="ECO:0000256" key="1">
    <source>
        <dbReference type="SAM" id="MobiDB-lite"/>
    </source>
</evidence>
<evidence type="ECO:0000313" key="3">
    <source>
        <dbReference type="Proteomes" id="UP000801864"/>
    </source>
</evidence>
<feature type="region of interest" description="Disordered" evidence="1">
    <location>
        <begin position="1"/>
        <end position="29"/>
    </location>
</feature>
<dbReference type="EMBL" id="QLNT01000008">
    <property type="protein sequence ID" value="KAF3072438.1"/>
    <property type="molecule type" value="Genomic_DNA"/>
</dbReference>
<organism evidence="2 3">
    <name type="scientific">Trichoderma lentiforme</name>
    <dbReference type="NCBI Taxonomy" id="1567552"/>
    <lineage>
        <taxon>Eukaryota</taxon>
        <taxon>Fungi</taxon>
        <taxon>Dikarya</taxon>
        <taxon>Ascomycota</taxon>
        <taxon>Pezizomycotina</taxon>
        <taxon>Sordariomycetes</taxon>
        <taxon>Hypocreomycetidae</taxon>
        <taxon>Hypocreales</taxon>
        <taxon>Hypocreaceae</taxon>
        <taxon>Trichoderma</taxon>
    </lineage>
</organism>
<keyword evidence="3" id="KW-1185">Reference proteome</keyword>
<dbReference type="Proteomes" id="UP000801864">
    <property type="component" value="Unassembled WGS sequence"/>
</dbReference>
<accession>A0A9P5CFC0</accession>
<sequence>MVPGKAPSSLTGKTPRRKRGNMRPQRTLHEGKAQSELIYLVVGVANELLACDSSLLHRPKKLIAKL</sequence>
<evidence type="ECO:0000313" key="2">
    <source>
        <dbReference type="EMBL" id="KAF3072438.1"/>
    </source>
</evidence>
<proteinExistence type="predicted"/>